<dbReference type="Gene3D" id="2.40.50.40">
    <property type="match status" value="1"/>
</dbReference>
<feature type="domain" description="Chromo" evidence="4">
    <location>
        <begin position="36"/>
        <end position="92"/>
    </location>
</feature>
<dbReference type="Pfam" id="PF00385">
    <property type="entry name" value="Chromo"/>
    <property type="match status" value="1"/>
</dbReference>
<comment type="caution">
    <text evidence="5">The sequence shown here is derived from an EMBL/GenBank/DDBJ whole genome shotgun (WGS) entry which is preliminary data.</text>
</comment>
<evidence type="ECO:0000313" key="5">
    <source>
        <dbReference type="EMBL" id="KAE8972154.1"/>
    </source>
</evidence>
<dbReference type="InterPro" id="IPR000953">
    <property type="entry name" value="Chromo/chromo_shadow_dom"/>
</dbReference>
<dbReference type="GO" id="GO:0003676">
    <property type="term" value="F:nucleic acid binding"/>
    <property type="evidence" value="ECO:0007669"/>
    <property type="project" value="InterPro"/>
</dbReference>
<dbReference type="Pfam" id="PF03184">
    <property type="entry name" value="DDE_1"/>
    <property type="match status" value="1"/>
</dbReference>
<gene>
    <name evidence="5" type="ORF">PR001_g26691</name>
</gene>
<dbReference type="SUPFAM" id="SSF54160">
    <property type="entry name" value="Chromo domain-like"/>
    <property type="match status" value="1"/>
</dbReference>
<evidence type="ECO:0000256" key="3">
    <source>
        <dbReference type="SAM" id="MobiDB-lite"/>
    </source>
</evidence>
<organism evidence="5 6">
    <name type="scientific">Phytophthora rubi</name>
    <dbReference type="NCBI Taxonomy" id="129364"/>
    <lineage>
        <taxon>Eukaryota</taxon>
        <taxon>Sar</taxon>
        <taxon>Stramenopiles</taxon>
        <taxon>Oomycota</taxon>
        <taxon>Peronosporomycetes</taxon>
        <taxon>Peronosporales</taxon>
        <taxon>Peronosporaceae</taxon>
        <taxon>Phytophthora</taxon>
    </lineage>
</organism>
<evidence type="ECO:0000313" key="6">
    <source>
        <dbReference type="Proteomes" id="UP000429607"/>
    </source>
</evidence>
<name>A0A6A3HV77_9STRA</name>
<evidence type="ECO:0000256" key="2">
    <source>
        <dbReference type="ARBA" id="ARBA00023242"/>
    </source>
</evidence>
<keyword evidence="2" id="KW-0539">Nucleus</keyword>
<dbReference type="EMBL" id="QXFV01004033">
    <property type="protein sequence ID" value="KAE8972154.1"/>
    <property type="molecule type" value="Genomic_DNA"/>
</dbReference>
<protein>
    <recommendedName>
        <fullName evidence="4">Chromo domain-containing protein</fullName>
    </recommendedName>
</protein>
<dbReference type="InterPro" id="IPR051219">
    <property type="entry name" value="Heterochromatin_chromo-domain"/>
</dbReference>
<dbReference type="PROSITE" id="PS50013">
    <property type="entry name" value="CHROMO_2"/>
    <property type="match status" value="1"/>
</dbReference>
<dbReference type="CDD" id="cd00024">
    <property type="entry name" value="CD_CSD"/>
    <property type="match status" value="1"/>
</dbReference>
<sequence>MAQKRRVDSGRDAQPPQKARRKAARTVNSEASDVEFEVEKIIEMKFVRGEPKYHVKWKGYDETSWEPESNLHCPELLNKFKAAQLQEARALKKKATRKADLPDRGSHVTAKIPAKHQEGSEGNKQHMLLQWVIEMRKNKSRCVTTECLLIMAARYEPDFRVGRTRQAAIMYLHRFRRRNRLSVRRITHRGTKQREEMEKIADEFSNTIQYYVEESGTVAHLNGLDKFSCVYNMDQTAVYIDMNPSTTIDFAGARHVDVVQVQKKAYCDEVRMLQWIEEVWKPSVSGSRLLLLDSLKTHKMESVRQKLEVGCCTEVEFIPPGIPGVAQPMDVSVMREFKRIYRDLYVGYHIDHDFAPTREARRDLITRMVVHAWHLVEPEVITRGFIRAGVMPYGPRDQNGIFHVAKPKK</sequence>
<dbReference type="AlphaFoldDB" id="A0A6A3HV77"/>
<proteinExistence type="predicted"/>
<evidence type="ECO:0000259" key="4">
    <source>
        <dbReference type="PROSITE" id="PS50013"/>
    </source>
</evidence>
<feature type="region of interest" description="Disordered" evidence="3">
    <location>
        <begin position="1"/>
        <end position="31"/>
    </location>
</feature>
<dbReference type="GO" id="GO:0005634">
    <property type="term" value="C:nucleus"/>
    <property type="evidence" value="ECO:0007669"/>
    <property type="project" value="UniProtKB-SubCell"/>
</dbReference>
<accession>A0A6A3HV77</accession>
<reference evidence="5 6" key="1">
    <citation type="submission" date="2018-09" db="EMBL/GenBank/DDBJ databases">
        <title>Genomic investigation of the strawberry pathogen Phytophthora fragariae indicates pathogenicity is determined by transcriptional variation in three key races.</title>
        <authorList>
            <person name="Adams T.M."/>
            <person name="Armitage A.D."/>
            <person name="Sobczyk M.K."/>
            <person name="Bates H.J."/>
            <person name="Dunwell J.M."/>
            <person name="Nellist C.F."/>
            <person name="Harrison R.J."/>
        </authorList>
    </citation>
    <scope>NUCLEOTIDE SEQUENCE [LARGE SCALE GENOMIC DNA]</scope>
    <source>
        <strain evidence="5 6">SCRP249</strain>
    </source>
</reference>
<dbReference type="PANTHER" id="PTHR22812">
    <property type="entry name" value="CHROMOBOX PROTEIN"/>
    <property type="match status" value="1"/>
</dbReference>
<dbReference type="InterPro" id="IPR023780">
    <property type="entry name" value="Chromo_domain"/>
</dbReference>
<dbReference type="Proteomes" id="UP000429607">
    <property type="component" value="Unassembled WGS sequence"/>
</dbReference>
<dbReference type="SMART" id="SM00298">
    <property type="entry name" value="CHROMO"/>
    <property type="match status" value="1"/>
</dbReference>
<dbReference type="InterPro" id="IPR016197">
    <property type="entry name" value="Chromo-like_dom_sf"/>
</dbReference>
<comment type="subcellular location">
    <subcellularLocation>
        <location evidence="1">Nucleus</location>
    </subcellularLocation>
</comment>
<evidence type="ECO:0000256" key="1">
    <source>
        <dbReference type="ARBA" id="ARBA00004123"/>
    </source>
</evidence>
<feature type="compositionally biased region" description="Basic and acidic residues" evidence="3">
    <location>
        <begin position="1"/>
        <end position="11"/>
    </location>
</feature>
<dbReference type="InterPro" id="IPR004875">
    <property type="entry name" value="DDE_SF_endonuclease_dom"/>
</dbReference>